<dbReference type="InterPro" id="IPR023796">
    <property type="entry name" value="Serpin_dom"/>
</dbReference>
<accession>A0A803YMQ2</accession>
<proteinExistence type="predicted"/>
<reference evidence="2 3" key="1">
    <citation type="journal article" date="2010" name="PLoS Biol.">
        <title>Multi-platform next-generation sequencing of the domestic turkey (Meleagris gallopavo): genome assembly and analysis.</title>
        <authorList>
            <person name="Dalloul R.A."/>
            <person name="Long J.A."/>
            <person name="Zimin A.V."/>
            <person name="Aslam L."/>
            <person name="Beal K."/>
            <person name="Blomberg L.A."/>
            <person name="Bouffard P."/>
            <person name="Burt D.W."/>
            <person name="Crasta O."/>
            <person name="Crooijmans R.P."/>
            <person name="Cooper K."/>
            <person name="Coulombe R.A."/>
            <person name="De S."/>
            <person name="Delany M.E."/>
            <person name="Dodgson J.B."/>
            <person name="Dong J.J."/>
            <person name="Evans C."/>
            <person name="Frederickson K.M."/>
            <person name="Flicek P."/>
            <person name="Florea L."/>
            <person name="Folkerts O."/>
            <person name="Groenen M.A."/>
            <person name="Harkins T.T."/>
            <person name="Herrero J."/>
            <person name="Hoffmann S."/>
            <person name="Megens H.J."/>
            <person name="Jiang A."/>
            <person name="de Jong P."/>
            <person name="Kaiser P."/>
            <person name="Kim H."/>
            <person name="Kim K.W."/>
            <person name="Kim S."/>
            <person name="Langenberger D."/>
            <person name="Lee M.K."/>
            <person name="Lee T."/>
            <person name="Mane S."/>
            <person name="Marcais G."/>
            <person name="Marz M."/>
            <person name="McElroy A.P."/>
            <person name="Modise T."/>
            <person name="Nefedov M."/>
            <person name="Notredame C."/>
            <person name="Paton I.R."/>
            <person name="Payne W.S."/>
            <person name="Pertea G."/>
            <person name="Prickett D."/>
            <person name="Puiu D."/>
            <person name="Qioa D."/>
            <person name="Raineri E."/>
            <person name="Ruffier M."/>
            <person name="Salzberg S.L."/>
            <person name="Schatz M.C."/>
            <person name="Scheuring C."/>
            <person name="Schmidt C.J."/>
            <person name="Schroeder S."/>
            <person name="Searle S.M."/>
            <person name="Smith E.J."/>
            <person name="Smith J."/>
            <person name="Sonstegard T.S."/>
            <person name="Stadler P.F."/>
            <person name="Tafer H."/>
            <person name="Tu Z.J."/>
            <person name="Van Tassell C.P."/>
            <person name="Vilella A.J."/>
            <person name="Williams K.P."/>
            <person name="Yorke J.A."/>
            <person name="Zhang L."/>
            <person name="Zhang H.B."/>
            <person name="Zhang X."/>
            <person name="Zhang Y."/>
            <person name="Reed K.M."/>
        </authorList>
    </citation>
    <scope>NUCLEOTIDE SEQUENCE [LARGE SCALE GENOMIC DNA]</scope>
</reference>
<dbReference type="SUPFAM" id="SSF56574">
    <property type="entry name" value="Serpins"/>
    <property type="match status" value="1"/>
</dbReference>
<evidence type="ECO:0000313" key="2">
    <source>
        <dbReference type="Ensembl" id="ENSMGAP00000033050.1"/>
    </source>
</evidence>
<name>A0A803YMQ2_MELGA</name>
<protein>
    <recommendedName>
        <fullName evidence="1">Serpin domain-containing protein</fullName>
    </recommendedName>
</protein>
<keyword evidence="3" id="KW-1185">Reference proteome</keyword>
<reference evidence="2" key="3">
    <citation type="submission" date="2025-09" db="UniProtKB">
        <authorList>
            <consortium name="Ensembl"/>
        </authorList>
    </citation>
    <scope>IDENTIFICATION</scope>
</reference>
<feature type="domain" description="Serpin" evidence="1">
    <location>
        <begin position="28"/>
        <end position="130"/>
    </location>
</feature>
<dbReference type="Gene3D" id="3.30.497.10">
    <property type="entry name" value="Antithrombin, subunit I, domain 2"/>
    <property type="match status" value="1"/>
</dbReference>
<dbReference type="Proteomes" id="UP000001645">
    <property type="component" value="Chromosome 5"/>
</dbReference>
<evidence type="ECO:0000313" key="3">
    <source>
        <dbReference type="Proteomes" id="UP000001645"/>
    </source>
</evidence>
<dbReference type="AlphaFoldDB" id="A0A803YMQ2"/>
<organism evidence="2 3">
    <name type="scientific">Meleagris gallopavo</name>
    <name type="common">Wild turkey</name>
    <dbReference type="NCBI Taxonomy" id="9103"/>
    <lineage>
        <taxon>Eukaryota</taxon>
        <taxon>Metazoa</taxon>
        <taxon>Chordata</taxon>
        <taxon>Craniata</taxon>
        <taxon>Vertebrata</taxon>
        <taxon>Euteleostomi</taxon>
        <taxon>Archelosauria</taxon>
        <taxon>Archosauria</taxon>
        <taxon>Dinosauria</taxon>
        <taxon>Saurischia</taxon>
        <taxon>Theropoda</taxon>
        <taxon>Coelurosauria</taxon>
        <taxon>Aves</taxon>
        <taxon>Neognathae</taxon>
        <taxon>Galloanserae</taxon>
        <taxon>Galliformes</taxon>
        <taxon>Phasianidae</taxon>
        <taxon>Meleagridinae</taxon>
        <taxon>Meleagris</taxon>
    </lineage>
</organism>
<dbReference type="Pfam" id="PF00079">
    <property type="entry name" value="Serpin"/>
    <property type="match status" value="1"/>
</dbReference>
<sequence>NDTILFTYLLDGTKNILKHNGQKQGSKYTDFAFRFYKQTISEEDDKNIFFSPISLSTTFVIFGGLGFGSLTETCIHDMHENFHKLLAVLNCTDVNITLNIGNVFPAICYELQETFLQNIQRFYDADFFLLIIINRKKLIPELIAHLDANTILVLVYFKGTKPNIIFQCMILKQNKGTVGKDLKKSHSSWLPHRHGHLIACSTTGL</sequence>
<dbReference type="Ensembl" id="ENSMGAT00000021789.1">
    <property type="protein sequence ID" value="ENSMGAP00000033050.1"/>
    <property type="gene ID" value="ENSMGAG00000019673.1"/>
</dbReference>
<dbReference type="OrthoDB" id="671595at2759"/>
<reference evidence="2" key="2">
    <citation type="submission" date="2025-08" db="UniProtKB">
        <authorList>
            <consortium name="Ensembl"/>
        </authorList>
    </citation>
    <scope>IDENTIFICATION</scope>
</reference>
<dbReference type="GeneTree" id="ENSGT00940000164389"/>
<dbReference type="InterPro" id="IPR042178">
    <property type="entry name" value="Serpin_sf_1"/>
</dbReference>
<dbReference type="InterPro" id="IPR036186">
    <property type="entry name" value="Serpin_sf"/>
</dbReference>
<dbReference type="InParanoid" id="A0A803YMQ2"/>
<evidence type="ECO:0000259" key="1">
    <source>
        <dbReference type="Pfam" id="PF00079"/>
    </source>
</evidence>